<accession>A0ABX8D2J0</accession>
<dbReference type="SUPFAM" id="SSF46785">
    <property type="entry name" value="Winged helix' DNA-binding domain"/>
    <property type="match status" value="1"/>
</dbReference>
<dbReference type="CDD" id="cd00090">
    <property type="entry name" value="HTH_ARSR"/>
    <property type="match status" value="1"/>
</dbReference>
<evidence type="ECO:0000313" key="2">
    <source>
        <dbReference type="EMBL" id="QVI61688.1"/>
    </source>
</evidence>
<sequence length="138" mass="14426">MDRHALAAASRDGHLALRRVERHQRILELLASGPLTARALAERLGVSTRTVERDVERLRDAGLPFSTRPGRGGGIAFTPTRRSVPVVLDATEIGAVVSALAVVGTTSSAATASATAKLVAALGETREGDRAREPGGVR</sequence>
<dbReference type="Gene3D" id="1.10.10.10">
    <property type="entry name" value="Winged helix-like DNA-binding domain superfamily/Winged helix DNA-binding domain"/>
    <property type="match status" value="1"/>
</dbReference>
<proteinExistence type="predicted"/>
<protein>
    <submittedName>
        <fullName evidence="2">HTH domain-containing protein</fullName>
    </submittedName>
</protein>
<evidence type="ECO:0000313" key="3">
    <source>
        <dbReference type="Proteomes" id="UP000677804"/>
    </source>
</evidence>
<dbReference type="RefSeq" id="WP_207339265.1">
    <property type="nucleotide sequence ID" value="NZ_CP074405.1"/>
</dbReference>
<feature type="domain" description="Helix-turn-helix type 11" evidence="1">
    <location>
        <begin position="22"/>
        <end position="72"/>
    </location>
</feature>
<dbReference type="InterPro" id="IPR013196">
    <property type="entry name" value="HTH_11"/>
</dbReference>
<dbReference type="PANTHER" id="PTHR34580:SF1">
    <property type="entry name" value="PROTEIN PAFC"/>
    <property type="match status" value="1"/>
</dbReference>
<dbReference type="Pfam" id="PF08279">
    <property type="entry name" value="HTH_11"/>
    <property type="match status" value="1"/>
</dbReference>
<evidence type="ECO:0000259" key="1">
    <source>
        <dbReference type="Pfam" id="PF08279"/>
    </source>
</evidence>
<organism evidence="2 3">
    <name type="scientific">Cellulomonas wangleii</name>
    <dbReference type="NCBI Taxonomy" id="2816956"/>
    <lineage>
        <taxon>Bacteria</taxon>
        <taxon>Bacillati</taxon>
        <taxon>Actinomycetota</taxon>
        <taxon>Actinomycetes</taxon>
        <taxon>Micrococcales</taxon>
        <taxon>Cellulomonadaceae</taxon>
        <taxon>Cellulomonas</taxon>
    </lineage>
</organism>
<dbReference type="PANTHER" id="PTHR34580">
    <property type="match status" value="1"/>
</dbReference>
<gene>
    <name evidence="2" type="ORF">KG103_14685</name>
</gene>
<dbReference type="InterPro" id="IPR051534">
    <property type="entry name" value="CBASS_pafABC_assoc_protein"/>
</dbReference>
<dbReference type="InterPro" id="IPR036390">
    <property type="entry name" value="WH_DNA-bd_sf"/>
</dbReference>
<keyword evidence="3" id="KW-1185">Reference proteome</keyword>
<dbReference type="InterPro" id="IPR036388">
    <property type="entry name" value="WH-like_DNA-bd_sf"/>
</dbReference>
<reference evidence="2 3" key="1">
    <citation type="submission" date="2021-05" db="EMBL/GenBank/DDBJ databases">
        <title>Novel species in genus Cellulomonas.</title>
        <authorList>
            <person name="Zhang G."/>
        </authorList>
    </citation>
    <scope>NUCLEOTIDE SEQUENCE [LARGE SCALE GENOMIC DNA]</scope>
    <source>
        <strain evidence="3">zg-ZUI222</strain>
    </source>
</reference>
<dbReference type="InterPro" id="IPR011991">
    <property type="entry name" value="ArsR-like_HTH"/>
</dbReference>
<name>A0ABX8D2J0_9CELL</name>
<dbReference type="EMBL" id="CP074405">
    <property type="protein sequence ID" value="QVI61688.1"/>
    <property type="molecule type" value="Genomic_DNA"/>
</dbReference>
<dbReference type="Proteomes" id="UP000677804">
    <property type="component" value="Chromosome"/>
</dbReference>